<protein>
    <submittedName>
        <fullName evidence="1">Uncharacterized protein</fullName>
    </submittedName>
</protein>
<proteinExistence type="predicted"/>
<evidence type="ECO:0000313" key="1">
    <source>
        <dbReference type="EMBL" id="RPD41284.1"/>
    </source>
</evidence>
<reference evidence="2" key="1">
    <citation type="submission" date="2018-11" db="EMBL/GenBank/DDBJ databases">
        <title>Chitinophaga lutea sp.nov., isolate from arsenic contaminated soil.</title>
        <authorList>
            <person name="Zong Y."/>
        </authorList>
    </citation>
    <scope>NUCLEOTIDE SEQUENCE [LARGE SCALE GENOMIC DNA]</scope>
    <source>
        <strain evidence="2">YLT18</strain>
    </source>
</reference>
<gene>
    <name evidence="1" type="ORF">EG028_11445</name>
</gene>
<organism evidence="1 2">
    <name type="scientific">Chitinophaga barathri</name>
    <dbReference type="NCBI Taxonomy" id="1647451"/>
    <lineage>
        <taxon>Bacteria</taxon>
        <taxon>Pseudomonadati</taxon>
        <taxon>Bacteroidota</taxon>
        <taxon>Chitinophagia</taxon>
        <taxon>Chitinophagales</taxon>
        <taxon>Chitinophagaceae</taxon>
        <taxon>Chitinophaga</taxon>
    </lineage>
</organism>
<accession>A0A3N4MBN9</accession>
<comment type="caution">
    <text evidence="1">The sequence shown here is derived from an EMBL/GenBank/DDBJ whole genome shotgun (WGS) entry which is preliminary data.</text>
</comment>
<sequence length="70" mass="7985">MFEIDSVSLNIECPTCDFGIEIELIDVRLERTIICHNCKENIKLIDDSGSAHNAARDIQKGLDNLFKMFK</sequence>
<dbReference type="AlphaFoldDB" id="A0A3N4MBN9"/>
<name>A0A3N4MBN9_9BACT</name>
<evidence type="ECO:0000313" key="2">
    <source>
        <dbReference type="Proteomes" id="UP000279089"/>
    </source>
</evidence>
<keyword evidence="2" id="KW-1185">Reference proteome</keyword>
<dbReference type="Proteomes" id="UP000279089">
    <property type="component" value="Unassembled WGS sequence"/>
</dbReference>
<dbReference type="EMBL" id="RMBX01000005">
    <property type="protein sequence ID" value="RPD41284.1"/>
    <property type="molecule type" value="Genomic_DNA"/>
</dbReference>